<protein>
    <submittedName>
        <fullName evidence="1">Uncharacterized protein</fullName>
    </submittedName>
</protein>
<gene>
    <name evidence="1" type="ordered locus">BC1002_2105</name>
</gene>
<organism evidence="1 2">
    <name type="scientific">Paraburkholderia atlantica</name>
    <dbReference type="NCBI Taxonomy" id="2654982"/>
    <lineage>
        <taxon>Bacteria</taxon>
        <taxon>Pseudomonadati</taxon>
        <taxon>Pseudomonadota</taxon>
        <taxon>Betaproteobacteria</taxon>
        <taxon>Burkholderiales</taxon>
        <taxon>Burkholderiaceae</taxon>
        <taxon>Paraburkholderia</taxon>
    </lineage>
</organism>
<accession>D5WA84</accession>
<sequence length="48" mass="5205">MEKPDGAGPGECPSADYSNSAGRSPTYGTTWFYSQWNLVLRTGLFCGK</sequence>
<dbReference type="KEGG" id="bge:BC1002_2105"/>
<evidence type="ECO:0000313" key="2">
    <source>
        <dbReference type="Proteomes" id="UP000002190"/>
    </source>
</evidence>
<name>D5WA84_PARAM</name>
<reference evidence="1 2" key="1">
    <citation type="submission" date="2010-04" db="EMBL/GenBank/DDBJ databases">
        <title>Complete sequence of chromosome 1 of Burkholderia sp. CCGE1002.</title>
        <authorList>
            <consortium name="US DOE Joint Genome Institute"/>
            <person name="Lucas S."/>
            <person name="Copeland A."/>
            <person name="Lapidus A."/>
            <person name="Cheng J.-F."/>
            <person name="Bruce D."/>
            <person name="Goodwin L."/>
            <person name="Pitluck S."/>
            <person name="Chertkov O."/>
            <person name="Detter J.C."/>
            <person name="Han C."/>
            <person name="Tapia R."/>
            <person name="Land M."/>
            <person name="Hauser L."/>
            <person name="Kyrpides N."/>
            <person name="Ovchinnikova G."/>
            <person name="Martinez-Romero E."/>
            <person name="Hernandez M.A.R."/>
            <person name="Tiedje J.M."/>
            <person name="Woyke T."/>
        </authorList>
    </citation>
    <scope>NUCLEOTIDE SEQUENCE [LARGE SCALE GENOMIC DNA]</scope>
    <source>
        <strain evidence="1 2">CCGE1002</strain>
    </source>
</reference>
<dbReference type="AlphaFoldDB" id="D5WA84"/>
<dbReference type="HOGENOM" id="CLU_3150509_0_0_4"/>
<reference evidence="1 2" key="2">
    <citation type="journal article" date="2012" name="J. Bacteriol.">
        <title>Genome Sequences of Burkholderia sp. Strains CCGE1002 and H160, Isolated from Legume Nodules in Mexico and Brazil.</title>
        <authorList>
            <person name="Ormeno-Orrillo E."/>
            <person name="Rogel M.A."/>
            <person name="Chueire L.M."/>
            <person name="Tiedje J.M."/>
            <person name="Martinez-Romero E."/>
            <person name="Hungria M."/>
        </authorList>
    </citation>
    <scope>NUCLEOTIDE SEQUENCE [LARGE SCALE GENOMIC DNA]</scope>
    <source>
        <strain evidence="1 2">CCGE1002</strain>
    </source>
</reference>
<dbReference type="EMBL" id="CP002013">
    <property type="protein sequence ID" value="ADG16164.1"/>
    <property type="molecule type" value="Genomic_DNA"/>
</dbReference>
<dbReference type="Proteomes" id="UP000002190">
    <property type="component" value="Chromosome 1"/>
</dbReference>
<evidence type="ECO:0000313" key="1">
    <source>
        <dbReference type="EMBL" id="ADG16164.1"/>
    </source>
</evidence>
<proteinExistence type="predicted"/>